<feature type="region of interest" description="Disordered" evidence="1">
    <location>
        <begin position="59"/>
        <end position="85"/>
    </location>
</feature>
<name>A0A1Y1IPD8_KLENI</name>
<evidence type="ECO:0000313" key="2">
    <source>
        <dbReference type="EMBL" id="GAQ92755.1"/>
    </source>
</evidence>
<dbReference type="Proteomes" id="UP000054558">
    <property type="component" value="Unassembled WGS sequence"/>
</dbReference>
<organism evidence="2 3">
    <name type="scientific">Klebsormidium nitens</name>
    <name type="common">Green alga</name>
    <name type="synonym">Ulothrix nitens</name>
    <dbReference type="NCBI Taxonomy" id="105231"/>
    <lineage>
        <taxon>Eukaryota</taxon>
        <taxon>Viridiplantae</taxon>
        <taxon>Streptophyta</taxon>
        <taxon>Klebsormidiophyceae</taxon>
        <taxon>Klebsormidiales</taxon>
        <taxon>Klebsormidiaceae</taxon>
        <taxon>Klebsormidium</taxon>
    </lineage>
</organism>
<dbReference type="EMBL" id="DF238072">
    <property type="protein sequence ID" value="GAQ92755.1"/>
    <property type="molecule type" value="Genomic_DNA"/>
</dbReference>
<evidence type="ECO:0000313" key="3">
    <source>
        <dbReference type="Proteomes" id="UP000054558"/>
    </source>
</evidence>
<dbReference type="AlphaFoldDB" id="A0A1Y1IPD8"/>
<protein>
    <submittedName>
        <fullName evidence="2">Uncharacterized protein</fullName>
    </submittedName>
</protein>
<gene>
    <name evidence="2" type="ORF">KFL_011230010</name>
</gene>
<reference evidence="2 3" key="1">
    <citation type="journal article" date="2014" name="Nat. Commun.">
        <title>Klebsormidium flaccidum genome reveals primary factors for plant terrestrial adaptation.</title>
        <authorList>
            <person name="Hori K."/>
            <person name="Maruyama F."/>
            <person name="Fujisawa T."/>
            <person name="Togashi T."/>
            <person name="Yamamoto N."/>
            <person name="Seo M."/>
            <person name="Sato S."/>
            <person name="Yamada T."/>
            <person name="Mori H."/>
            <person name="Tajima N."/>
            <person name="Moriyama T."/>
            <person name="Ikeuchi M."/>
            <person name="Watanabe M."/>
            <person name="Wada H."/>
            <person name="Kobayashi K."/>
            <person name="Saito M."/>
            <person name="Masuda T."/>
            <person name="Sasaki-Sekimoto Y."/>
            <person name="Mashiguchi K."/>
            <person name="Awai K."/>
            <person name="Shimojima M."/>
            <person name="Masuda S."/>
            <person name="Iwai M."/>
            <person name="Nobusawa T."/>
            <person name="Narise T."/>
            <person name="Kondo S."/>
            <person name="Saito H."/>
            <person name="Sato R."/>
            <person name="Murakawa M."/>
            <person name="Ihara Y."/>
            <person name="Oshima-Yamada Y."/>
            <person name="Ohtaka K."/>
            <person name="Satoh M."/>
            <person name="Sonobe K."/>
            <person name="Ishii M."/>
            <person name="Ohtani R."/>
            <person name="Kanamori-Sato M."/>
            <person name="Honoki R."/>
            <person name="Miyazaki D."/>
            <person name="Mochizuki H."/>
            <person name="Umetsu J."/>
            <person name="Higashi K."/>
            <person name="Shibata D."/>
            <person name="Kamiya Y."/>
            <person name="Sato N."/>
            <person name="Nakamura Y."/>
            <person name="Tabata S."/>
            <person name="Ida S."/>
            <person name="Kurokawa K."/>
            <person name="Ohta H."/>
        </authorList>
    </citation>
    <scope>NUCLEOTIDE SEQUENCE [LARGE SCALE GENOMIC DNA]</scope>
    <source>
        <strain evidence="2 3">NIES-2285</strain>
    </source>
</reference>
<sequence length="85" mass="9445">TLDGMVQEAIQAVDCLETDRKVMLERLRGADSALRRGGEEVLRVRQSVEEAEEKLRGLEDEGREFRGRVEEKRGPGSGATRAVSC</sequence>
<feature type="compositionally biased region" description="Basic and acidic residues" evidence="1">
    <location>
        <begin position="59"/>
        <end position="74"/>
    </location>
</feature>
<keyword evidence="3" id="KW-1185">Reference proteome</keyword>
<accession>A0A1Y1IPD8</accession>
<proteinExistence type="predicted"/>
<feature type="non-terminal residue" evidence="2">
    <location>
        <position position="1"/>
    </location>
</feature>
<evidence type="ECO:0000256" key="1">
    <source>
        <dbReference type="SAM" id="MobiDB-lite"/>
    </source>
</evidence>